<proteinExistence type="predicted"/>
<evidence type="ECO:0000256" key="1">
    <source>
        <dbReference type="SAM" id="MobiDB-lite"/>
    </source>
</evidence>
<organism evidence="2 3">
    <name type="scientific">Ladona fulva</name>
    <name type="common">Scarce chaser dragonfly</name>
    <name type="synonym">Libellula fulva</name>
    <dbReference type="NCBI Taxonomy" id="123851"/>
    <lineage>
        <taxon>Eukaryota</taxon>
        <taxon>Metazoa</taxon>
        <taxon>Ecdysozoa</taxon>
        <taxon>Arthropoda</taxon>
        <taxon>Hexapoda</taxon>
        <taxon>Insecta</taxon>
        <taxon>Pterygota</taxon>
        <taxon>Palaeoptera</taxon>
        <taxon>Odonata</taxon>
        <taxon>Epiprocta</taxon>
        <taxon>Anisoptera</taxon>
        <taxon>Libelluloidea</taxon>
        <taxon>Libellulidae</taxon>
        <taxon>Ladona</taxon>
    </lineage>
</organism>
<reference evidence="2" key="1">
    <citation type="submission" date="2013-04" db="EMBL/GenBank/DDBJ databases">
        <authorList>
            <person name="Qu J."/>
            <person name="Murali S.C."/>
            <person name="Bandaranaike D."/>
            <person name="Bellair M."/>
            <person name="Blankenburg K."/>
            <person name="Chao H."/>
            <person name="Dinh H."/>
            <person name="Doddapaneni H."/>
            <person name="Downs B."/>
            <person name="Dugan-Rocha S."/>
            <person name="Elkadiri S."/>
            <person name="Gnanaolivu R.D."/>
            <person name="Hernandez B."/>
            <person name="Javaid M."/>
            <person name="Jayaseelan J.C."/>
            <person name="Lee S."/>
            <person name="Li M."/>
            <person name="Ming W."/>
            <person name="Munidasa M."/>
            <person name="Muniz J."/>
            <person name="Nguyen L."/>
            <person name="Ongeri F."/>
            <person name="Osuji N."/>
            <person name="Pu L.-L."/>
            <person name="Puazo M."/>
            <person name="Qu C."/>
            <person name="Quiroz J."/>
            <person name="Raj R."/>
            <person name="Weissenberger G."/>
            <person name="Xin Y."/>
            <person name="Zou X."/>
            <person name="Han Y."/>
            <person name="Richards S."/>
            <person name="Worley K."/>
            <person name="Muzny D."/>
            <person name="Gibbs R."/>
        </authorList>
    </citation>
    <scope>NUCLEOTIDE SEQUENCE</scope>
    <source>
        <strain evidence="2">Sampled in the wild</strain>
    </source>
</reference>
<comment type="caution">
    <text evidence="2">The sequence shown here is derived from an EMBL/GenBank/DDBJ whole genome shotgun (WGS) entry which is preliminary data.</text>
</comment>
<feature type="region of interest" description="Disordered" evidence="1">
    <location>
        <begin position="274"/>
        <end position="299"/>
    </location>
</feature>
<sequence length="299" mass="31636">MEDNEEISTQDLLTLTCEDDGLSEAQLEANRKVEEAYKKVNALLDSFNQTHKVVGTGKHVYGLVPKEASPVSILSPPAPSLPPNVTTASKQVLLSVPVLPDVSRIAQEYPQNQATMSGPPLVIRNTSAPAKSAVPASNTYKLVMDRRLGLIVGTVPTPQGLPATPITQGTTTQPNLAPGNIPTSIVMQTPAIVMNTDQGLKAQVIQRVVRPPGNTIRVFSPGSQIPVMGNGTPTIKVLQDSSLSNRLPYTQVVSSQYAAPRAAVPSVHGSLPANPIPVFNQPTSTSEGNSSSEENRSLT</sequence>
<dbReference type="EMBL" id="KZ308428">
    <property type="protein sequence ID" value="KAG8229393.1"/>
    <property type="molecule type" value="Genomic_DNA"/>
</dbReference>
<dbReference type="Proteomes" id="UP000792457">
    <property type="component" value="Unassembled WGS sequence"/>
</dbReference>
<gene>
    <name evidence="2" type="ORF">J437_LFUL000914</name>
</gene>
<feature type="non-terminal residue" evidence="2">
    <location>
        <position position="299"/>
    </location>
</feature>
<reference evidence="2" key="2">
    <citation type="submission" date="2017-10" db="EMBL/GenBank/DDBJ databases">
        <title>Ladona fulva Genome sequencing and assembly.</title>
        <authorList>
            <person name="Murali S."/>
            <person name="Richards S."/>
            <person name="Bandaranaike D."/>
            <person name="Bellair M."/>
            <person name="Blankenburg K."/>
            <person name="Chao H."/>
            <person name="Dinh H."/>
            <person name="Doddapaneni H."/>
            <person name="Dugan-Rocha S."/>
            <person name="Elkadiri S."/>
            <person name="Gnanaolivu R."/>
            <person name="Hernandez B."/>
            <person name="Skinner E."/>
            <person name="Javaid M."/>
            <person name="Lee S."/>
            <person name="Li M."/>
            <person name="Ming W."/>
            <person name="Munidasa M."/>
            <person name="Muniz J."/>
            <person name="Nguyen L."/>
            <person name="Hughes D."/>
            <person name="Osuji N."/>
            <person name="Pu L.-L."/>
            <person name="Puazo M."/>
            <person name="Qu C."/>
            <person name="Quiroz J."/>
            <person name="Raj R."/>
            <person name="Weissenberger G."/>
            <person name="Xin Y."/>
            <person name="Zou X."/>
            <person name="Han Y."/>
            <person name="Worley K."/>
            <person name="Muzny D."/>
            <person name="Gibbs R."/>
        </authorList>
    </citation>
    <scope>NUCLEOTIDE SEQUENCE</scope>
    <source>
        <strain evidence="2">Sampled in the wild</strain>
    </source>
</reference>
<dbReference type="AlphaFoldDB" id="A0A8K0KBI5"/>
<evidence type="ECO:0000313" key="2">
    <source>
        <dbReference type="EMBL" id="KAG8229393.1"/>
    </source>
</evidence>
<keyword evidence="3" id="KW-1185">Reference proteome</keyword>
<accession>A0A8K0KBI5</accession>
<protein>
    <submittedName>
        <fullName evidence="2">Uncharacterized protein</fullName>
    </submittedName>
</protein>
<name>A0A8K0KBI5_LADFU</name>
<evidence type="ECO:0000313" key="3">
    <source>
        <dbReference type="Proteomes" id="UP000792457"/>
    </source>
</evidence>
<feature type="compositionally biased region" description="Low complexity" evidence="1">
    <location>
        <begin position="283"/>
        <end position="292"/>
    </location>
</feature>